<dbReference type="Gene3D" id="3.40.50.150">
    <property type="entry name" value="Vaccinia Virus protein VP39"/>
    <property type="match status" value="1"/>
</dbReference>
<evidence type="ECO:0000313" key="9">
    <source>
        <dbReference type="EMBL" id="THG99796.1"/>
    </source>
</evidence>
<dbReference type="CDD" id="cd02440">
    <property type="entry name" value="AdoMet_MTases"/>
    <property type="match status" value="1"/>
</dbReference>
<accession>A0A4S4KNP9</accession>
<dbReference type="FunFam" id="3.40.50.150:FF:000432">
    <property type="entry name" value="Unplaced genomic scaffold supercont2.10, whole genome shotgun sequence"/>
    <property type="match status" value="1"/>
</dbReference>
<comment type="catalytic activity">
    <reaction evidence="3">
        <text>a 5'-end (N(2),N(7)-dimethyl 5'-triphosphoguanosine)-ribonucleoside in snoRNA + S-adenosyl-L-methionine = a 5'-end (N(2),N(2),N(7)-trimethyl 5'-triphosphoguanosine)-ribonucleoside in snoRNA + S-adenosyl-L-homocysteine + H(+)</text>
        <dbReference type="Rhea" id="RHEA:78507"/>
        <dbReference type="Rhea" id="RHEA-COMP:19088"/>
        <dbReference type="Rhea" id="RHEA-COMP:19090"/>
        <dbReference type="ChEBI" id="CHEBI:15378"/>
        <dbReference type="ChEBI" id="CHEBI:57856"/>
        <dbReference type="ChEBI" id="CHEBI:59789"/>
        <dbReference type="ChEBI" id="CHEBI:167623"/>
        <dbReference type="ChEBI" id="CHEBI:172880"/>
    </reaction>
    <physiologicalReaction direction="left-to-right" evidence="3">
        <dbReference type="Rhea" id="RHEA:78508"/>
    </physiologicalReaction>
</comment>
<dbReference type="AlphaFoldDB" id="A0A4S4KNP9"/>
<comment type="catalytic activity">
    <reaction evidence="4">
        <text>a 5'-end (N(7)-methyl 5'-triphosphoguanosine)-ribonucleoside in snoRNA + S-adenosyl-L-methionine = a 5'-end (N(2),N(7)-dimethyl 5'-triphosphoguanosine)-ribonucleoside in snoRNA + S-adenosyl-L-homocysteine + H(+)</text>
        <dbReference type="Rhea" id="RHEA:78475"/>
        <dbReference type="Rhea" id="RHEA-COMP:19086"/>
        <dbReference type="Rhea" id="RHEA-COMP:19088"/>
        <dbReference type="ChEBI" id="CHEBI:15378"/>
        <dbReference type="ChEBI" id="CHEBI:57856"/>
        <dbReference type="ChEBI" id="CHEBI:59789"/>
        <dbReference type="ChEBI" id="CHEBI:156461"/>
        <dbReference type="ChEBI" id="CHEBI:172880"/>
    </reaction>
    <physiologicalReaction direction="left-to-right" evidence="4">
        <dbReference type="Rhea" id="RHEA:78476"/>
    </physiologicalReaction>
</comment>
<evidence type="ECO:0000256" key="2">
    <source>
        <dbReference type="ARBA" id="ARBA00025783"/>
    </source>
</evidence>
<evidence type="ECO:0000256" key="8">
    <source>
        <dbReference type="SAM" id="MobiDB-lite"/>
    </source>
</evidence>
<dbReference type="EMBL" id="SGPJ01000068">
    <property type="protein sequence ID" value="THG99796.1"/>
    <property type="molecule type" value="Genomic_DNA"/>
</dbReference>
<dbReference type="Pfam" id="PF09445">
    <property type="entry name" value="Methyltransf_15"/>
    <property type="match status" value="2"/>
</dbReference>
<evidence type="ECO:0000256" key="1">
    <source>
        <dbReference type="ARBA" id="ARBA00018517"/>
    </source>
</evidence>
<sequence>MVKRRQGFSGLSAFVKKAFEQNEHTVDTPPDDPVSLDNGPSTSAVTSQADTSRKASQLEQNDQQTSPDYPSKKRKIGLLGSGLEKYDATGLVPFYTDPSEVPERLSKYFFQRTRYFSLYAEGCLLDSEGWYSVTPELIANQIAERCRCMTILDAFCGVGGNAIAFAKTCERVIAIDTSPIRLALARHNAAIYGVEDRIEFILGDYISFARSYLTRPSRRRNIDVVFLSPPWGGPEYLTGVQPTKPTSETDIGLQGSDADRVEEQEELHPEFTLSQIQPIHGAELFHISRQITKNIAYFLPRNTNLNEISSLVTHAQTDGFASGKEKEPEVRQERVEVEEEWMGSKLKALTCYFGGLASGQEDMFDDA</sequence>
<evidence type="ECO:0000256" key="5">
    <source>
        <dbReference type="ARBA" id="ARBA00048763"/>
    </source>
</evidence>
<keyword evidence="10" id="KW-1185">Reference proteome</keyword>
<protein>
    <recommendedName>
        <fullName evidence="1">Trimethylguanosine synthase</fullName>
    </recommendedName>
    <alternativeName>
        <fullName evidence="7">Cap-specific guanine-N(2) methyltransferase</fullName>
    </alternativeName>
</protein>
<proteinExistence type="inferred from homology"/>
<comment type="catalytic activity">
    <reaction evidence="6">
        <text>a 5'-end (N(7)-methyl 5'-triphosphoguanosine)-ribonucleoside in snRNA + S-adenosyl-L-methionine = a 5'-end (N(2),N(7)-dimethyl 5'-triphosphoguanosine)-ribonucleoside in snRNA + S-adenosyl-L-homocysteine + H(+)</text>
        <dbReference type="Rhea" id="RHEA:78471"/>
        <dbReference type="Rhea" id="RHEA-COMP:19085"/>
        <dbReference type="Rhea" id="RHEA-COMP:19087"/>
        <dbReference type="ChEBI" id="CHEBI:15378"/>
        <dbReference type="ChEBI" id="CHEBI:57856"/>
        <dbReference type="ChEBI" id="CHEBI:59789"/>
        <dbReference type="ChEBI" id="CHEBI:156461"/>
        <dbReference type="ChEBI" id="CHEBI:172880"/>
    </reaction>
    <physiologicalReaction direction="left-to-right" evidence="6">
        <dbReference type="Rhea" id="RHEA:78472"/>
    </physiologicalReaction>
</comment>
<evidence type="ECO:0000256" key="4">
    <source>
        <dbReference type="ARBA" id="ARBA00048740"/>
    </source>
</evidence>
<dbReference type="InterPro" id="IPR019012">
    <property type="entry name" value="RNA_cap_Gua-N2-MeTrfase"/>
</dbReference>
<organism evidence="9 10">
    <name type="scientific">Hermanssonia centrifuga</name>
    <dbReference type="NCBI Taxonomy" id="98765"/>
    <lineage>
        <taxon>Eukaryota</taxon>
        <taxon>Fungi</taxon>
        <taxon>Dikarya</taxon>
        <taxon>Basidiomycota</taxon>
        <taxon>Agaricomycotina</taxon>
        <taxon>Agaricomycetes</taxon>
        <taxon>Polyporales</taxon>
        <taxon>Meruliaceae</taxon>
        <taxon>Hermanssonia</taxon>
    </lineage>
</organism>
<comment type="caution">
    <text evidence="9">The sequence shown here is derived from an EMBL/GenBank/DDBJ whole genome shotgun (WGS) entry which is preliminary data.</text>
</comment>
<dbReference type="Proteomes" id="UP000309038">
    <property type="component" value="Unassembled WGS sequence"/>
</dbReference>
<evidence type="ECO:0000256" key="7">
    <source>
        <dbReference type="ARBA" id="ARBA00049790"/>
    </source>
</evidence>
<gene>
    <name evidence="9" type="ORF">EW026_g2606</name>
</gene>
<dbReference type="SUPFAM" id="SSF53335">
    <property type="entry name" value="S-adenosyl-L-methionine-dependent methyltransferases"/>
    <property type="match status" value="1"/>
</dbReference>
<dbReference type="GO" id="GO:0071164">
    <property type="term" value="F:RNA cap trimethylguanosine synthase activity"/>
    <property type="evidence" value="ECO:0007669"/>
    <property type="project" value="TreeGrafter"/>
</dbReference>
<comment type="similarity">
    <text evidence="2">Belongs to the methyltransferase superfamily. Trimethylguanosine synthase family.</text>
</comment>
<feature type="compositionally biased region" description="Polar residues" evidence="8">
    <location>
        <begin position="38"/>
        <end position="68"/>
    </location>
</feature>
<evidence type="ECO:0000256" key="6">
    <source>
        <dbReference type="ARBA" id="ARBA00049075"/>
    </source>
</evidence>
<dbReference type="PANTHER" id="PTHR14741:SF32">
    <property type="entry name" value="TRIMETHYLGUANOSINE SYNTHASE"/>
    <property type="match status" value="1"/>
</dbReference>
<evidence type="ECO:0000256" key="3">
    <source>
        <dbReference type="ARBA" id="ARBA00047418"/>
    </source>
</evidence>
<reference evidence="9 10" key="1">
    <citation type="submission" date="2019-02" db="EMBL/GenBank/DDBJ databases">
        <title>Genome sequencing of the rare red list fungi Phlebia centrifuga.</title>
        <authorList>
            <person name="Buettner E."/>
            <person name="Kellner H."/>
        </authorList>
    </citation>
    <scope>NUCLEOTIDE SEQUENCE [LARGE SCALE GENOMIC DNA]</scope>
    <source>
        <strain evidence="9 10">DSM 108282</strain>
    </source>
</reference>
<dbReference type="PANTHER" id="PTHR14741">
    <property type="entry name" value="S-ADENOSYLMETHIONINE-DEPENDENT METHYLTRANSFERASE RELATED"/>
    <property type="match status" value="1"/>
</dbReference>
<name>A0A4S4KNP9_9APHY</name>
<feature type="region of interest" description="Disordered" evidence="8">
    <location>
        <begin position="21"/>
        <end position="73"/>
    </location>
</feature>
<dbReference type="GO" id="GO:0005634">
    <property type="term" value="C:nucleus"/>
    <property type="evidence" value="ECO:0007669"/>
    <property type="project" value="TreeGrafter"/>
</dbReference>
<comment type="catalytic activity">
    <reaction evidence="5">
        <text>a 5'-end (N(2),N(7)-dimethyl 5'-triphosphoguanosine)-ribonucleoside in snRNA + S-adenosyl-L-methionine = a 5'-end (N(2),N(2),N(7)-trimethyl 5'-triphosphoguanosine)-ribonucleoside in snRNA + S-adenosyl-L-homocysteine + H(+)</text>
        <dbReference type="Rhea" id="RHEA:78479"/>
        <dbReference type="Rhea" id="RHEA-COMP:19087"/>
        <dbReference type="Rhea" id="RHEA-COMP:19089"/>
        <dbReference type="ChEBI" id="CHEBI:15378"/>
        <dbReference type="ChEBI" id="CHEBI:57856"/>
        <dbReference type="ChEBI" id="CHEBI:59789"/>
        <dbReference type="ChEBI" id="CHEBI:167623"/>
        <dbReference type="ChEBI" id="CHEBI:172880"/>
    </reaction>
    <physiologicalReaction direction="left-to-right" evidence="5">
        <dbReference type="Rhea" id="RHEA:78480"/>
    </physiologicalReaction>
</comment>
<evidence type="ECO:0000313" key="10">
    <source>
        <dbReference type="Proteomes" id="UP000309038"/>
    </source>
</evidence>
<dbReference type="InterPro" id="IPR029063">
    <property type="entry name" value="SAM-dependent_MTases_sf"/>
</dbReference>